<sequence precursor="true">MKRNKILVALLSSLLSVSMASEACSSLAILDKNNNVYQGRTLELTADLPSWITYYLKNTQNSLM</sequence>
<evidence type="ECO:0000313" key="2">
    <source>
        <dbReference type="EMBL" id="CRL62526.1"/>
    </source>
</evidence>
<dbReference type="Proteomes" id="UP000183920">
    <property type="component" value="Unassembled WGS sequence"/>
</dbReference>
<accession>A0A0G4QA91</accession>
<organism evidence="2 3">
    <name type="scientific">Proteus penneri</name>
    <dbReference type="NCBI Taxonomy" id="102862"/>
    <lineage>
        <taxon>Bacteria</taxon>
        <taxon>Pseudomonadati</taxon>
        <taxon>Pseudomonadota</taxon>
        <taxon>Gammaproteobacteria</taxon>
        <taxon>Enterobacterales</taxon>
        <taxon>Morganellaceae</taxon>
        <taxon>Proteus</taxon>
    </lineage>
</organism>
<dbReference type="RefSeq" id="WP_072063919.1">
    <property type="nucleotide sequence ID" value="NZ_CVRY01000004.1"/>
</dbReference>
<evidence type="ECO:0000313" key="3">
    <source>
        <dbReference type="Proteomes" id="UP000183920"/>
    </source>
</evidence>
<protein>
    <recommendedName>
        <fullName evidence="4">Dipeptidase</fullName>
    </recommendedName>
</protein>
<keyword evidence="1" id="KW-0732">Signal</keyword>
<evidence type="ECO:0008006" key="4">
    <source>
        <dbReference type="Google" id="ProtNLM"/>
    </source>
</evidence>
<evidence type="ECO:0000256" key="1">
    <source>
        <dbReference type="SAM" id="SignalP"/>
    </source>
</evidence>
<dbReference type="AlphaFoldDB" id="A0A0G4QA91"/>
<name>A0A0G4QA91_9GAMM</name>
<reference evidence="3" key="1">
    <citation type="submission" date="2015-06" db="EMBL/GenBank/DDBJ databases">
        <authorList>
            <person name="Urmite Genomes"/>
        </authorList>
    </citation>
    <scope>NUCLEOTIDE SEQUENCE [LARGE SCALE GENOMIC DNA]</scope>
    <source>
        <strain evidence="3">CSUR P1867</strain>
    </source>
</reference>
<feature type="signal peptide" evidence="1">
    <location>
        <begin position="1"/>
        <end position="20"/>
    </location>
</feature>
<dbReference type="EMBL" id="CVRY01000004">
    <property type="protein sequence ID" value="CRL62526.1"/>
    <property type="molecule type" value="Genomic_DNA"/>
</dbReference>
<proteinExistence type="predicted"/>
<gene>
    <name evidence="2" type="ORF">BN1804_01995</name>
</gene>
<feature type="chain" id="PRO_5005196007" description="Dipeptidase" evidence="1">
    <location>
        <begin position="21"/>
        <end position="64"/>
    </location>
</feature>